<evidence type="ECO:0000256" key="11">
    <source>
        <dbReference type="ARBA" id="ARBA00023136"/>
    </source>
</evidence>
<comment type="caution">
    <text evidence="16">The sequence shown here is derived from an EMBL/GenBank/DDBJ whole genome shotgun (WGS) entry which is preliminary data.</text>
</comment>
<evidence type="ECO:0000256" key="6">
    <source>
        <dbReference type="ARBA" id="ARBA00022723"/>
    </source>
</evidence>
<keyword evidence="11 13" id="KW-0472">Membrane</keyword>
<accession>A0AA37SCT6</accession>
<reference evidence="16" key="2">
    <citation type="submission" date="2023-01" db="EMBL/GenBank/DDBJ databases">
        <title>Draft genome sequence of Litoribrevibacter albus strain NBRC 110071.</title>
        <authorList>
            <person name="Sun Q."/>
            <person name="Mori K."/>
        </authorList>
    </citation>
    <scope>NUCLEOTIDE SEQUENCE</scope>
    <source>
        <strain evidence="16">NBRC 110071</strain>
    </source>
</reference>
<dbReference type="Proteomes" id="UP001161389">
    <property type="component" value="Unassembled WGS sequence"/>
</dbReference>
<evidence type="ECO:0000256" key="14">
    <source>
        <dbReference type="PIRSR" id="PIRSR604329-50"/>
    </source>
</evidence>
<dbReference type="Pfam" id="PF03100">
    <property type="entry name" value="CcmE"/>
    <property type="match status" value="1"/>
</dbReference>
<evidence type="ECO:0000256" key="10">
    <source>
        <dbReference type="ARBA" id="ARBA00023004"/>
    </source>
</evidence>
<keyword evidence="2 13" id="KW-1003">Cell membrane</keyword>
<dbReference type="HAMAP" id="MF_01959">
    <property type="entry name" value="CcmE"/>
    <property type="match status" value="1"/>
</dbReference>
<gene>
    <name evidence="13 16" type="primary">ccmE</name>
    <name evidence="13" type="synonym">cycJ</name>
    <name evidence="16" type="ORF">GCM10007876_28540</name>
</gene>
<evidence type="ECO:0000256" key="9">
    <source>
        <dbReference type="ARBA" id="ARBA00022989"/>
    </source>
</evidence>
<dbReference type="FunFam" id="2.40.50.140:FF:000104">
    <property type="entry name" value="Cytochrome c-type biogenesis protein CcmE"/>
    <property type="match status" value="1"/>
</dbReference>
<comment type="function">
    <text evidence="12 13">Heme chaperone required for the biogenesis of c-type cytochromes. Transiently binds heme delivered by CcmC and transfers the heme to apo-cytochromes in a process facilitated by CcmF and CcmH.</text>
</comment>
<keyword evidence="7 13" id="KW-0201">Cytochrome c-type biogenesis</keyword>
<dbReference type="GO" id="GO:0020037">
    <property type="term" value="F:heme binding"/>
    <property type="evidence" value="ECO:0007669"/>
    <property type="project" value="InterPro"/>
</dbReference>
<dbReference type="PANTHER" id="PTHR34128:SF2">
    <property type="entry name" value="CYTOCHROME C-TYPE BIOGENESIS PROTEIN CCME HOMOLOG, MITOCHONDRIAL"/>
    <property type="match status" value="1"/>
</dbReference>
<dbReference type="GO" id="GO:0017003">
    <property type="term" value="P:protein-heme linkage"/>
    <property type="evidence" value="ECO:0007669"/>
    <property type="project" value="UniProtKB-UniRule"/>
</dbReference>
<organism evidence="16 17">
    <name type="scientific">Litoribrevibacter albus</name>
    <dbReference type="NCBI Taxonomy" id="1473156"/>
    <lineage>
        <taxon>Bacteria</taxon>
        <taxon>Pseudomonadati</taxon>
        <taxon>Pseudomonadota</taxon>
        <taxon>Gammaproteobacteria</taxon>
        <taxon>Oceanospirillales</taxon>
        <taxon>Oceanospirillaceae</taxon>
        <taxon>Litoribrevibacter</taxon>
    </lineage>
</organism>
<evidence type="ECO:0000256" key="7">
    <source>
        <dbReference type="ARBA" id="ARBA00022748"/>
    </source>
</evidence>
<dbReference type="InterPro" id="IPR012340">
    <property type="entry name" value="NA-bd_OB-fold"/>
</dbReference>
<dbReference type="NCBIfam" id="NF009727">
    <property type="entry name" value="PRK13254.1-1"/>
    <property type="match status" value="1"/>
</dbReference>
<keyword evidence="10 13" id="KW-0408">Iron</keyword>
<dbReference type="NCBIfam" id="NF009731">
    <property type="entry name" value="PRK13254.1-5"/>
    <property type="match status" value="1"/>
</dbReference>
<evidence type="ECO:0000256" key="13">
    <source>
        <dbReference type="HAMAP-Rule" id="MF_01959"/>
    </source>
</evidence>
<keyword evidence="9 13" id="KW-1133">Transmembrane helix</keyword>
<keyword evidence="6 13" id="KW-0479">Metal-binding</keyword>
<dbReference type="InterPro" id="IPR036127">
    <property type="entry name" value="CcmE-like_sf"/>
</dbReference>
<dbReference type="AlphaFoldDB" id="A0AA37SCT6"/>
<dbReference type="GO" id="GO:0017004">
    <property type="term" value="P:cytochrome complex assembly"/>
    <property type="evidence" value="ECO:0007669"/>
    <property type="project" value="UniProtKB-KW"/>
</dbReference>
<comment type="subcellular location">
    <subcellularLocation>
        <location evidence="1">Cell inner membrane</location>
    </subcellularLocation>
    <subcellularLocation>
        <location evidence="13">Cell membrane</location>
        <topology evidence="13">Single-pass type II membrane protein</topology>
    </subcellularLocation>
</comment>
<dbReference type="SUPFAM" id="SSF82093">
    <property type="entry name" value="Heme chaperone CcmE"/>
    <property type="match status" value="1"/>
</dbReference>
<dbReference type="InterPro" id="IPR004329">
    <property type="entry name" value="CcmE"/>
</dbReference>
<keyword evidence="8 13" id="KW-0735">Signal-anchor</keyword>
<sequence>MAMHPKRKKRLIAVCMIVLAAGAAIGLILYALSSNINLFFSPTDIADGKAPVEQRIRAGGMVLEGSVKRGEKLDVQFVLTDYANNVTVQYNGILPDLFREGQGIVATGKLDANRVFIASEVLAKHDENYMPPEVAEALEKSGHKVKSDSEKPAQY</sequence>
<dbReference type="NCBIfam" id="NF009638">
    <property type="entry name" value="PRK13165.1"/>
    <property type="match status" value="1"/>
</dbReference>
<evidence type="ECO:0000256" key="8">
    <source>
        <dbReference type="ARBA" id="ARBA00022968"/>
    </source>
</evidence>
<dbReference type="EMBL" id="BSNM01000015">
    <property type="protein sequence ID" value="GLQ32375.1"/>
    <property type="molecule type" value="Genomic_DNA"/>
</dbReference>
<feature type="transmembrane region" description="Helical" evidence="15">
    <location>
        <begin position="12"/>
        <end position="32"/>
    </location>
</feature>
<dbReference type="NCBIfam" id="NF009729">
    <property type="entry name" value="PRK13254.1-3"/>
    <property type="match status" value="1"/>
</dbReference>
<evidence type="ECO:0000256" key="3">
    <source>
        <dbReference type="ARBA" id="ARBA00022519"/>
    </source>
</evidence>
<evidence type="ECO:0000256" key="1">
    <source>
        <dbReference type="ARBA" id="ARBA00004533"/>
    </source>
</evidence>
<feature type="topological domain" description="Cytoplasmic" evidence="13">
    <location>
        <begin position="1"/>
        <end position="10"/>
    </location>
</feature>
<protein>
    <recommendedName>
        <fullName evidence="13">Cytochrome c-type biogenesis protein CcmE</fullName>
    </recommendedName>
    <alternativeName>
        <fullName evidence="13">Cytochrome c maturation protein E</fullName>
    </alternativeName>
    <alternativeName>
        <fullName evidence="13">Heme chaperone CcmE</fullName>
    </alternativeName>
</protein>
<dbReference type="Gene3D" id="2.40.50.140">
    <property type="entry name" value="Nucleic acid-binding proteins"/>
    <property type="match status" value="1"/>
</dbReference>
<keyword evidence="4 13" id="KW-0349">Heme</keyword>
<evidence type="ECO:0000256" key="12">
    <source>
        <dbReference type="ARBA" id="ARBA00056663"/>
    </source>
</evidence>
<dbReference type="GO" id="GO:0005886">
    <property type="term" value="C:plasma membrane"/>
    <property type="evidence" value="ECO:0007669"/>
    <property type="project" value="UniProtKB-SubCell"/>
</dbReference>
<dbReference type="PANTHER" id="PTHR34128">
    <property type="entry name" value="CYTOCHROME C-TYPE BIOGENESIS PROTEIN CCME HOMOLOG, MITOCHONDRIAL"/>
    <property type="match status" value="1"/>
</dbReference>
<evidence type="ECO:0000256" key="2">
    <source>
        <dbReference type="ARBA" id="ARBA00022475"/>
    </source>
</evidence>
<evidence type="ECO:0000256" key="15">
    <source>
        <dbReference type="SAM" id="Phobius"/>
    </source>
</evidence>
<feature type="binding site" description="covalent" evidence="13 14">
    <location>
        <position position="125"/>
    </location>
    <ligand>
        <name>heme</name>
        <dbReference type="ChEBI" id="CHEBI:30413"/>
    </ligand>
</feature>
<comment type="similarity">
    <text evidence="13">Belongs to the CcmE/CycJ family.</text>
</comment>
<feature type="topological domain" description="Extracellular" evidence="13">
    <location>
        <begin position="32"/>
        <end position="155"/>
    </location>
</feature>
<evidence type="ECO:0000313" key="17">
    <source>
        <dbReference type="Proteomes" id="UP001161389"/>
    </source>
</evidence>
<keyword evidence="3" id="KW-0997">Cell inner membrane</keyword>
<dbReference type="GO" id="GO:0046872">
    <property type="term" value="F:metal ion binding"/>
    <property type="evidence" value="ECO:0007669"/>
    <property type="project" value="UniProtKB-KW"/>
</dbReference>
<keyword evidence="5 13" id="KW-0812">Transmembrane</keyword>
<keyword evidence="17" id="KW-1185">Reference proteome</keyword>
<feature type="binding site" description="axial binding residue" evidence="13 14">
    <location>
        <position position="129"/>
    </location>
    <ligand>
        <name>heme</name>
        <dbReference type="ChEBI" id="CHEBI:30413"/>
    </ligand>
    <ligandPart>
        <name>Fe</name>
        <dbReference type="ChEBI" id="CHEBI:18248"/>
    </ligandPart>
</feature>
<name>A0AA37SCT6_9GAMM</name>
<reference evidence="16" key="1">
    <citation type="journal article" date="2014" name="Int. J. Syst. Evol. Microbiol.">
        <title>Complete genome sequence of Corynebacterium casei LMG S-19264T (=DSM 44701T), isolated from a smear-ripened cheese.</title>
        <authorList>
            <consortium name="US DOE Joint Genome Institute (JGI-PGF)"/>
            <person name="Walter F."/>
            <person name="Albersmeier A."/>
            <person name="Kalinowski J."/>
            <person name="Ruckert C."/>
        </authorList>
    </citation>
    <scope>NUCLEOTIDE SEQUENCE</scope>
    <source>
        <strain evidence="16">NBRC 110071</strain>
    </source>
</reference>
<proteinExistence type="inferred from homology"/>
<evidence type="ECO:0000313" key="16">
    <source>
        <dbReference type="EMBL" id="GLQ32375.1"/>
    </source>
</evidence>
<evidence type="ECO:0000256" key="4">
    <source>
        <dbReference type="ARBA" id="ARBA00022617"/>
    </source>
</evidence>
<evidence type="ECO:0000256" key="5">
    <source>
        <dbReference type="ARBA" id="ARBA00022692"/>
    </source>
</evidence>